<evidence type="ECO:0000313" key="2">
    <source>
        <dbReference type="EMBL" id="KAF2402598.1"/>
    </source>
</evidence>
<dbReference type="AlphaFoldDB" id="A0A6G1I2S4"/>
<protein>
    <submittedName>
        <fullName evidence="2">Uncharacterized protein</fullName>
    </submittedName>
</protein>
<proteinExistence type="predicted"/>
<sequence>MSLCCLSAYTARLTYSALTKGWHRVDDEGDHDEAIFRKSPLNGDRLAYPSQTIEADRHTFVPSHAHQSSASQPGQCMPSPEPFPNLGISNDERLSPRPPPSLNSTDQLTDRRRRRNPTDHVSHL</sequence>
<reference evidence="2" key="1">
    <citation type="journal article" date="2020" name="Stud. Mycol.">
        <title>101 Dothideomycetes genomes: a test case for predicting lifestyles and emergence of pathogens.</title>
        <authorList>
            <person name="Haridas S."/>
            <person name="Albert R."/>
            <person name="Binder M."/>
            <person name="Bloem J."/>
            <person name="Labutti K."/>
            <person name="Salamov A."/>
            <person name="Andreopoulos B."/>
            <person name="Baker S."/>
            <person name="Barry K."/>
            <person name="Bills G."/>
            <person name="Bluhm B."/>
            <person name="Cannon C."/>
            <person name="Castanera R."/>
            <person name="Culley D."/>
            <person name="Daum C."/>
            <person name="Ezra D."/>
            <person name="Gonzalez J."/>
            <person name="Henrissat B."/>
            <person name="Kuo A."/>
            <person name="Liang C."/>
            <person name="Lipzen A."/>
            <person name="Lutzoni F."/>
            <person name="Magnuson J."/>
            <person name="Mondo S."/>
            <person name="Nolan M."/>
            <person name="Ohm R."/>
            <person name="Pangilinan J."/>
            <person name="Park H.-J."/>
            <person name="Ramirez L."/>
            <person name="Alfaro M."/>
            <person name="Sun H."/>
            <person name="Tritt A."/>
            <person name="Yoshinaga Y."/>
            <person name="Zwiers L.-H."/>
            <person name="Turgeon B."/>
            <person name="Goodwin S."/>
            <person name="Spatafora J."/>
            <person name="Crous P."/>
            <person name="Grigoriev I."/>
        </authorList>
    </citation>
    <scope>NUCLEOTIDE SEQUENCE</scope>
    <source>
        <strain evidence="2">CBS 262.69</strain>
    </source>
</reference>
<accession>A0A6G1I2S4</accession>
<feature type="region of interest" description="Disordered" evidence="1">
    <location>
        <begin position="57"/>
        <end position="124"/>
    </location>
</feature>
<evidence type="ECO:0000313" key="3">
    <source>
        <dbReference type="Proteomes" id="UP000799640"/>
    </source>
</evidence>
<gene>
    <name evidence="2" type="ORF">EJ06DRAFT_346915</name>
</gene>
<feature type="compositionally biased region" description="Polar residues" evidence="1">
    <location>
        <begin position="65"/>
        <end position="74"/>
    </location>
</feature>
<name>A0A6G1I2S4_9PEZI</name>
<organism evidence="2 3">
    <name type="scientific">Trichodelitschia bisporula</name>
    <dbReference type="NCBI Taxonomy" id="703511"/>
    <lineage>
        <taxon>Eukaryota</taxon>
        <taxon>Fungi</taxon>
        <taxon>Dikarya</taxon>
        <taxon>Ascomycota</taxon>
        <taxon>Pezizomycotina</taxon>
        <taxon>Dothideomycetes</taxon>
        <taxon>Dothideomycetes incertae sedis</taxon>
        <taxon>Phaeotrichales</taxon>
        <taxon>Phaeotrichaceae</taxon>
        <taxon>Trichodelitschia</taxon>
    </lineage>
</organism>
<dbReference type="Proteomes" id="UP000799640">
    <property type="component" value="Unassembled WGS sequence"/>
</dbReference>
<evidence type="ECO:0000256" key="1">
    <source>
        <dbReference type="SAM" id="MobiDB-lite"/>
    </source>
</evidence>
<dbReference type="EMBL" id="ML996691">
    <property type="protein sequence ID" value="KAF2402598.1"/>
    <property type="molecule type" value="Genomic_DNA"/>
</dbReference>
<keyword evidence="3" id="KW-1185">Reference proteome</keyword>